<feature type="domain" description="Calcineurin-like phosphoesterase" evidence="6">
    <location>
        <begin position="10"/>
        <end position="215"/>
    </location>
</feature>
<keyword evidence="2" id="KW-0997">Cell inner membrane</keyword>
<dbReference type="InterPro" id="IPR004843">
    <property type="entry name" value="Calcineurin-like_PHP"/>
</dbReference>
<dbReference type="GO" id="GO:0046872">
    <property type="term" value="F:metal ion binding"/>
    <property type="evidence" value="ECO:0007669"/>
    <property type="project" value="UniProtKB-KW"/>
</dbReference>
<dbReference type="EMBL" id="JACHXU010000028">
    <property type="protein sequence ID" value="MBB3209878.1"/>
    <property type="molecule type" value="Genomic_DNA"/>
</dbReference>
<keyword evidence="5" id="KW-0464">Manganese</keyword>
<comment type="caution">
    <text evidence="7">The sequence shown here is derived from an EMBL/GenBank/DDBJ whole genome shotgun (WGS) entry which is preliminary data.</text>
</comment>
<dbReference type="Proteomes" id="UP000536179">
    <property type="component" value="Unassembled WGS sequence"/>
</dbReference>
<protein>
    <submittedName>
        <fullName evidence="7">UDP-2,3-diacylglucosamine pyrophosphatase LpxH</fullName>
    </submittedName>
</protein>
<organism evidence="7 8">
    <name type="scientific">Aporhodopirellula rubra</name>
    <dbReference type="NCBI Taxonomy" id="980271"/>
    <lineage>
        <taxon>Bacteria</taxon>
        <taxon>Pseudomonadati</taxon>
        <taxon>Planctomycetota</taxon>
        <taxon>Planctomycetia</taxon>
        <taxon>Pirellulales</taxon>
        <taxon>Pirellulaceae</taxon>
        <taxon>Aporhodopirellula</taxon>
    </lineage>
</organism>
<evidence type="ECO:0000313" key="7">
    <source>
        <dbReference type="EMBL" id="MBB3209878.1"/>
    </source>
</evidence>
<dbReference type="AlphaFoldDB" id="A0A7W5E5E0"/>
<keyword evidence="1" id="KW-1003">Cell membrane</keyword>
<evidence type="ECO:0000256" key="5">
    <source>
        <dbReference type="ARBA" id="ARBA00023211"/>
    </source>
</evidence>
<gene>
    <name evidence="7" type="ORF">FHS27_005723</name>
</gene>
<evidence type="ECO:0000256" key="3">
    <source>
        <dbReference type="ARBA" id="ARBA00022723"/>
    </source>
</evidence>
<proteinExistence type="predicted"/>
<evidence type="ECO:0000313" key="8">
    <source>
        <dbReference type="Proteomes" id="UP000536179"/>
    </source>
</evidence>
<evidence type="ECO:0000256" key="1">
    <source>
        <dbReference type="ARBA" id="ARBA00022475"/>
    </source>
</evidence>
<dbReference type="GO" id="GO:0009245">
    <property type="term" value="P:lipid A biosynthetic process"/>
    <property type="evidence" value="ECO:0007669"/>
    <property type="project" value="TreeGrafter"/>
</dbReference>
<evidence type="ECO:0000259" key="6">
    <source>
        <dbReference type="Pfam" id="PF00149"/>
    </source>
</evidence>
<evidence type="ECO:0000256" key="4">
    <source>
        <dbReference type="ARBA" id="ARBA00023136"/>
    </source>
</evidence>
<dbReference type="Pfam" id="PF00149">
    <property type="entry name" value="Metallophos"/>
    <property type="match status" value="1"/>
</dbReference>
<dbReference type="PANTHER" id="PTHR34990">
    <property type="entry name" value="UDP-2,3-DIACYLGLUCOSAMINE HYDROLASE-RELATED"/>
    <property type="match status" value="1"/>
</dbReference>
<reference evidence="7 8" key="1">
    <citation type="submission" date="2020-08" db="EMBL/GenBank/DDBJ databases">
        <title>Genomic Encyclopedia of Type Strains, Phase III (KMG-III): the genomes of soil and plant-associated and newly described type strains.</title>
        <authorList>
            <person name="Whitman W."/>
        </authorList>
    </citation>
    <scope>NUCLEOTIDE SEQUENCE [LARGE SCALE GENOMIC DNA]</scope>
    <source>
        <strain evidence="7 8">CECT 8075</strain>
    </source>
</reference>
<keyword evidence="8" id="KW-1185">Reference proteome</keyword>
<evidence type="ECO:0000256" key="2">
    <source>
        <dbReference type="ARBA" id="ARBA00022519"/>
    </source>
</evidence>
<dbReference type="GO" id="GO:0008758">
    <property type="term" value="F:UDP-2,3-diacylglucosamine hydrolase activity"/>
    <property type="evidence" value="ECO:0007669"/>
    <property type="project" value="TreeGrafter"/>
</dbReference>
<dbReference type="GO" id="GO:0016020">
    <property type="term" value="C:membrane"/>
    <property type="evidence" value="ECO:0007669"/>
    <property type="project" value="GOC"/>
</dbReference>
<accession>A0A7W5E5E0</accession>
<keyword evidence="3" id="KW-0479">Metal-binding</keyword>
<dbReference type="InterPro" id="IPR029052">
    <property type="entry name" value="Metallo-depent_PP-like"/>
</dbReference>
<dbReference type="PANTHER" id="PTHR34990:SF2">
    <property type="entry name" value="BLL8164 PROTEIN"/>
    <property type="match status" value="1"/>
</dbReference>
<name>A0A7W5E5E0_9BACT</name>
<dbReference type="InterPro" id="IPR043461">
    <property type="entry name" value="LpxH-like"/>
</dbReference>
<dbReference type="SUPFAM" id="SSF56300">
    <property type="entry name" value="Metallo-dependent phosphatases"/>
    <property type="match status" value="1"/>
</dbReference>
<dbReference type="Gene3D" id="3.60.21.10">
    <property type="match status" value="1"/>
</dbReference>
<sequence>MQRPAPTPVRTLFVSDVHLGCKHSRAEEFLAFLRGFQPDSLYLVGDFIDGWKVNAGWHWTQACDDVIAHLIELTNRGTRIYYVAGNHDAFLRNPAFQSGCLAAFPRLEVGDEFVMETLGGWRFLVTHGDRFDCVEENARWLSKGSTLFYDACLSLNRWWHQTWLSHDRNPYGGCSVLKDRVKRWIRFVSGFENKIMEHAKQNGCDGVICGHIHTPDIVSGDNTWYCNTGDWVENCTGLVERKNGQIQLICRYDEDMFLQLPPRNVNAACASIGQQDVLPASLEDAGKCVGPTVGGFVVANAASDYAVSR</sequence>
<dbReference type="RefSeq" id="WP_184308826.1">
    <property type="nucleotide sequence ID" value="NZ_JACHXU010000028.1"/>
</dbReference>
<dbReference type="CDD" id="cd07398">
    <property type="entry name" value="MPP_YbbF-LpxH"/>
    <property type="match status" value="1"/>
</dbReference>
<keyword evidence="4" id="KW-0472">Membrane</keyword>